<reference evidence="26 27" key="1">
    <citation type="submission" date="2019-09" db="EMBL/GenBank/DDBJ databases">
        <title>Bird 10,000 Genomes (B10K) Project - Family phase.</title>
        <authorList>
            <person name="Zhang G."/>
        </authorList>
    </citation>
    <scope>NUCLEOTIDE SEQUENCE [LARGE SCALE GENOMIC DNA]</scope>
    <source>
        <strain evidence="26">B10K-DU-028-75</strain>
        <tissue evidence="26">Mixed tissue sample</tissue>
    </source>
</reference>
<dbReference type="InterPro" id="IPR000961">
    <property type="entry name" value="AGC-kinase_C"/>
</dbReference>
<name>A0A7K5ZT08_ONYCO</name>
<evidence type="ECO:0000256" key="5">
    <source>
        <dbReference type="ARBA" id="ARBA00022527"/>
    </source>
</evidence>
<dbReference type="PANTHER" id="PTHR22988:SF71">
    <property type="entry name" value="CITRON RHO-INTERACTING KINASE"/>
    <property type="match status" value="1"/>
</dbReference>
<evidence type="ECO:0000313" key="27">
    <source>
        <dbReference type="Proteomes" id="UP000550309"/>
    </source>
</evidence>
<dbReference type="Proteomes" id="UP000550309">
    <property type="component" value="Unassembled WGS sequence"/>
</dbReference>
<keyword evidence="10" id="KW-0863">Zinc-finger</keyword>
<keyword evidence="11 26" id="KW-0418">Kinase</keyword>
<dbReference type="Gene3D" id="2.30.29.30">
    <property type="entry name" value="Pleckstrin-homology domain (PH domain)/Phosphotyrosine-binding domain (PTB)"/>
    <property type="match status" value="1"/>
</dbReference>
<dbReference type="FunFam" id="1.10.510.10:FF:000234">
    <property type="entry name" value="Citron rho-interacting serine/threonine kinase"/>
    <property type="match status" value="1"/>
</dbReference>
<keyword evidence="9 18" id="KW-0547">Nucleotide-binding</keyword>
<dbReference type="InterPro" id="IPR017441">
    <property type="entry name" value="Protein_kinase_ATP_BS"/>
</dbReference>
<dbReference type="PROSITE" id="PS50081">
    <property type="entry name" value="ZF_DAG_PE_2"/>
    <property type="match status" value="1"/>
</dbReference>
<dbReference type="Gene3D" id="3.30.60.20">
    <property type="match status" value="1"/>
</dbReference>
<keyword evidence="6" id="KW-0597">Phosphoprotein</keyword>
<evidence type="ECO:0000313" key="26">
    <source>
        <dbReference type="EMBL" id="NWU80585.1"/>
    </source>
</evidence>
<accession>A0A7K5ZT08</accession>
<dbReference type="Gene3D" id="1.10.510.10">
    <property type="entry name" value="Transferase(Phosphotransferase) domain 1"/>
    <property type="match status" value="1"/>
</dbReference>
<dbReference type="InterPro" id="IPR000719">
    <property type="entry name" value="Prot_kinase_dom"/>
</dbReference>
<feature type="coiled-coil region" evidence="19">
    <location>
        <begin position="1301"/>
        <end position="1335"/>
    </location>
</feature>
<dbReference type="SUPFAM" id="SSF56112">
    <property type="entry name" value="Protein kinase-like (PK-like)"/>
    <property type="match status" value="1"/>
</dbReference>
<dbReference type="InterPro" id="IPR001849">
    <property type="entry name" value="PH_domain"/>
</dbReference>
<dbReference type="FunFam" id="3.30.200.20:FF:000224">
    <property type="entry name" value="Citron rho-interacting serine/threonine kinase"/>
    <property type="match status" value="1"/>
</dbReference>
<dbReference type="InterPro" id="IPR017892">
    <property type="entry name" value="Pkinase_C"/>
</dbReference>
<evidence type="ECO:0000256" key="2">
    <source>
        <dbReference type="ARBA" id="ARBA00009903"/>
    </source>
</evidence>
<dbReference type="GO" id="GO:0005737">
    <property type="term" value="C:cytoplasm"/>
    <property type="evidence" value="ECO:0007669"/>
    <property type="project" value="UniProtKB-SubCell"/>
</dbReference>
<feature type="binding site" evidence="18">
    <location>
        <position position="126"/>
    </location>
    <ligand>
        <name>ATP</name>
        <dbReference type="ChEBI" id="CHEBI:30616"/>
    </ligand>
</feature>
<keyword evidence="12" id="KW-0862">Zinc</keyword>
<feature type="domain" description="CNH" evidence="24">
    <location>
        <begin position="1634"/>
        <end position="1924"/>
    </location>
</feature>
<dbReference type="SUPFAM" id="SSF50729">
    <property type="entry name" value="PH domain-like"/>
    <property type="match status" value="1"/>
</dbReference>
<dbReference type="PROSITE" id="PS50011">
    <property type="entry name" value="PROTEIN_KINASE_DOM"/>
    <property type="match status" value="1"/>
</dbReference>
<keyword evidence="27" id="KW-1185">Reference proteome</keyword>
<evidence type="ECO:0000256" key="10">
    <source>
        <dbReference type="ARBA" id="ARBA00022771"/>
    </source>
</evidence>
<dbReference type="SMART" id="SM00109">
    <property type="entry name" value="C1"/>
    <property type="match status" value="1"/>
</dbReference>
<evidence type="ECO:0000256" key="11">
    <source>
        <dbReference type="ARBA" id="ARBA00022777"/>
    </source>
</evidence>
<dbReference type="Pfam" id="PF00433">
    <property type="entry name" value="Pkinase_C"/>
    <property type="match status" value="1"/>
</dbReference>
<dbReference type="FunFam" id="2.30.29.30:FF:000081">
    <property type="entry name" value="Citron rho-interacting serine/threonine kinase"/>
    <property type="match status" value="1"/>
</dbReference>
<dbReference type="InterPro" id="IPR008271">
    <property type="entry name" value="Ser/Thr_kinase_AS"/>
</dbReference>
<evidence type="ECO:0000256" key="9">
    <source>
        <dbReference type="ARBA" id="ARBA00022741"/>
    </source>
</evidence>
<dbReference type="SUPFAM" id="SSF57889">
    <property type="entry name" value="Cysteine-rich domain"/>
    <property type="match status" value="1"/>
</dbReference>
<proteinExistence type="inferred from homology"/>
<evidence type="ECO:0000259" key="25">
    <source>
        <dbReference type="PROSITE" id="PS51285"/>
    </source>
</evidence>
<evidence type="ECO:0000259" key="22">
    <source>
        <dbReference type="PROSITE" id="PS50011"/>
    </source>
</evidence>
<keyword evidence="13 18" id="KW-0067">ATP-binding</keyword>
<keyword evidence="14 19" id="KW-0175">Coiled coil</keyword>
<protein>
    <recommendedName>
        <fullName evidence="17">Citron Rho-interacting kinase</fullName>
        <ecNumber evidence="3">2.7.11.1</ecNumber>
    </recommendedName>
</protein>
<organism evidence="26 27">
    <name type="scientific">Onychorhynchus coronatus</name>
    <name type="common">Royal flycatcher</name>
    <dbReference type="NCBI Taxonomy" id="360224"/>
    <lineage>
        <taxon>Eukaryota</taxon>
        <taxon>Metazoa</taxon>
        <taxon>Chordata</taxon>
        <taxon>Craniata</taxon>
        <taxon>Vertebrata</taxon>
        <taxon>Euteleostomi</taxon>
        <taxon>Archelosauria</taxon>
        <taxon>Archosauria</taxon>
        <taxon>Dinosauria</taxon>
        <taxon>Saurischia</taxon>
        <taxon>Theropoda</taxon>
        <taxon>Coelurosauria</taxon>
        <taxon>Aves</taxon>
        <taxon>Neognathae</taxon>
        <taxon>Neoaves</taxon>
        <taxon>Telluraves</taxon>
        <taxon>Australaves</taxon>
        <taxon>Passeriformes</taxon>
        <taxon>Tyrannidae</taxon>
        <taxon>Onychorhynchus</taxon>
    </lineage>
</organism>
<evidence type="ECO:0000256" key="19">
    <source>
        <dbReference type="SAM" id="Coils"/>
    </source>
</evidence>
<keyword evidence="5" id="KW-0723">Serine/threonine-protein kinase</keyword>
<evidence type="ECO:0000256" key="8">
    <source>
        <dbReference type="ARBA" id="ARBA00022723"/>
    </source>
</evidence>
<dbReference type="PIRSF" id="PIRSF038145">
    <property type="entry name" value="Citron_Rho-interacting_kinase"/>
    <property type="match status" value="1"/>
</dbReference>
<dbReference type="Gene3D" id="1.20.5.340">
    <property type="match status" value="1"/>
</dbReference>
<feature type="region of interest" description="Disordered" evidence="20">
    <location>
        <begin position="1367"/>
        <end position="1395"/>
    </location>
</feature>
<dbReference type="InterPro" id="IPR011993">
    <property type="entry name" value="PH-like_dom_sf"/>
</dbReference>
<evidence type="ECO:0000259" key="23">
    <source>
        <dbReference type="PROSITE" id="PS50081"/>
    </source>
</evidence>
<dbReference type="GO" id="GO:0000281">
    <property type="term" value="P:mitotic cytokinesis"/>
    <property type="evidence" value="ECO:0007669"/>
    <property type="project" value="InterPro"/>
</dbReference>
<dbReference type="CDD" id="cd20814">
    <property type="entry name" value="CRIK"/>
    <property type="match status" value="1"/>
</dbReference>
<keyword evidence="7" id="KW-0808">Transferase</keyword>
<dbReference type="Pfam" id="PF00169">
    <property type="entry name" value="PH"/>
    <property type="match status" value="1"/>
</dbReference>
<dbReference type="PROSITE" id="PS00108">
    <property type="entry name" value="PROTEIN_KINASE_ST"/>
    <property type="match status" value="1"/>
</dbReference>
<feature type="compositionally biased region" description="Basic and acidic residues" evidence="20">
    <location>
        <begin position="1994"/>
        <end position="2049"/>
    </location>
</feature>
<dbReference type="EMBL" id="VZRK01000108">
    <property type="protein sequence ID" value="NWU80585.1"/>
    <property type="molecule type" value="Genomic_DNA"/>
</dbReference>
<evidence type="ECO:0000256" key="18">
    <source>
        <dbReference type="PROSITE-ProRule" id="PRU10141"/>
    </source>
</evidence>
<dbReference type="PROSITE" id="PS00107">
    <property type="entry name" value="PROTEIN_KINASE_ATP"/>
    <property type="match status" value="1"/>
</dbReference>
<sequence>MLKFKCGARNPAEAGTMEPITSRASRLNLLFQGKPLFVTQQQMSPLSREGILDSLFVLFEECRNPALMKIKHVGNFVKKYAEAIAELKELQPSVKDFEVKSVVGCGHFAEVKVVREKVTGDIYAMKVMSKESLLAQEHVSFFEEERSILAQSTSPWIPQLQYAFQDKKNLYLVMEYEPGGDLLSLLNRYEDQLDENMVQFYLAELVLAIHSVHQMGYVHRDIKPENVLIDRTGHIKLVDFGSAAKMTVNKTVNARLPVGTPDYMAPEMLTGLSGDGKASYGPECDWWSLGVIAYEMIYGRTPFTEGTSAKTFNNIMNFQRFLKFPEDVKVSSEFLDLIQSLLCGQKERLGYEGLCCHPFFSKIDWNNIRNTPPPFVPTLKSDDDTSNFDEPEKNSRVLSSTRQLSPAGFSGEDLPFVGFSFIKALGILRPESVFSSVDSPAKVSSMEKTLLLKSKELQDAQDKCHKMEQEMTRLHRRVSEVEAVLSQKEVELKASETQRSLLEQDLATYITECSSLKRSLEQARMEVSQEDDKALQLLHDIREQSRKLQEIKEQEYQAQVEEMRLMMNQLEEDLISARRRSDLYESELRESRLAAEEFKRKAAECHNKLQKVVKDQGKNEAGELYCKLEKINTEQQAKIQELQEKLTKAVKASSEATELLQNIRQAKERAEKELEKLQNREDSNESMKKKLLEAEERRHSLENQVKRLETVERRENRLKEDIQTKSQQIQQMAEKILELEEKHREAQIAAQHLELQLKQKEQFYEEKLKVLENQMKKDLADKEALENMLRRHEEEAREKCKVLAEQKAMINAMDSKIRSLEQRIVELSEANKLAANSSLFTQRNMKAQEEMISELRQQKFYLETQAGKLEAQNRKLEEQLEKMSHQDHTDKNRLLELETRLREVSLEHEEQKLELKRQLTELQLTLQERESQITGLQAARTALENQLREAKTELEETTAEAEEEIQALTAHRDEIQRKFEALRNSCTVISDLEEQLNQLTEDNAELNNQNFFLSKQLDEASGASDEVVQLRSEVDHLRREITEREMQLTSQKQTMEALKTTCTMLEEQVMDLEALNDELLEKERQWEAWRNVLGDEKSQFECRVRELQRMLDTEKQSRVRADQRITESRQVVELAVKEHKAEILALQQALKEQKLKAESLSDKLNDLEKKHAMLEMNARSLQQKLETERELKQRLLEEQAKLQQQMDLQKNHIFRLTQGLQEALDRADLLKTERSDLEYQLENIQVLYSHEKVKMEGTISQQTKLIDFLQAKMDQPAKKKKGLFSRRKEDPSLPTQVPLQYNELKVALEKEKARSAELEEALQKTRIELRSAREEAAHRKISDHPHPSTPATARQQIIMSAIVRSPEHQPTPISLLAPPSSRRKESSTPEEYSRRLKERMHHNIPHRFNVGLNMRATKCAVCLDTVHFGRQASKCLECQVMCHPKCSTCLPATCGLPAEYATHFSEAFCRDKMNSPGLQLKEPSSSLRLEGWMKVPRNNKRGQQGWDRKYIVLEGTKVLIYDAEAREAGQRPLEEFELCLPDGDVTVHGAVGATELTNTAKTDVPYILKLESHPHTTCWPGRTLYLLAPSFPDKQRWVTALESIVAGGRVSREKAEADAKLLGNSLLKLEGEDRLDINCTMPFSDQVVLVGAEEGLYALNVLKNSLTHIPGMGAVFQIHLIKDLEKLLMIAGEERALCLVDVKKVKQSLAQSHLPAQPDVSPNIFEAVKGCHLFAAGKVENTLCICAAMPNKVVVLRYNESLSKFCIRKEIETSEPCSCIHLTTYSIIIGTNKFYEIEMKQYTLEEFLDKNDHTLASAVFAASTNSFPVSIIQVNPAGQREEYLLCFHEFGVFVDSYGRRSRTDDLKWNRLPLAFAYREPYLFVTHFNSLEVIEIQARASLGTPARAHLEIPNPRYLGPAISSGAIYLASSYQDKLRVICCKGNLVKETNNEQQQHHRGSSATRSSPNKRGPPTYNEHITKRVASSPGPPEGPSHPREPSTPHRYREGRTELRRDKSPGRPLEREKSPGRLLSTRRERSPGRLFEDSSRGRMPVSGARTPLAQVNKVSQEPGE</sequence>
<keyword evidence="4" id="KW-0963">Cytoplasm</keyword>
<evidence type="ECO:0000256" key="16">
    <source>
        <dbReference type="ARBA" id="ARBA00048679"/>
    </source>
</evidence>
<dbReference type="Pfam" id="PF00780">
    <property type="entry name" value="CNH"/>
    <property type="match status" value="1"/>
</dbReference>
<feature type="domain" description="AGC-kinase C-terminal" evidence="25">
    <location>
        <begin position="361"/>
        <end position="431"/>
    </location>
</feature>
<evidence type="ECO:0000256" key="15">
    <source>
        <dbReference type="ARBA" id="ARBA00047899"/>
    </source>
</evidence>
<dbReference type="FunFam" id="1.10.287.1490:FF:000011">
    <property type="entry name" value="citron Rho-interacting kinase isoform X3"/>
    <property type="match status" value="1"/>
</dbReference>
<dbReference type="PROSITE" id="PS50219">
    <property type="entry name" value="CNH"/>
    <property type="match status" value="1"/>
</dbReference>
<evidence type="ECO:0000256" key="13">
    <source>
        <dbReference type="ARBA" id="ARBA00022840"/>
    </source>
</evidence>
<dbReference type="InterPro" id="IPR001180">
    <property type="entry name" value="CNH_dom"/>
</dbReference>
<dbReference type="SMART" id="SM00133">
    <property type="entry name" value="S_TK_X"/>
    <property type="match status" value="1"/>
</dbReference>
<comment type="caution">
    <text evidence="26">The sequence shown here is derived from an EMBL/GenBank/DDBJ whole genome shotgun (WGS) entry which is preliminary data.</text>
</comment>
<feature type="domain" description="Phorbol-ester/DAG-type" evidence="23">
    <location>
        <begin position="1405"/>
        <end position="1454"/>
    </location>
</feature>
<evidence type="ECO:0000256" key="17">
    <source>
        <dbReference type="ARBA" id="ARBA00071964"/>
    </source>
</evidence>
<dbReference type="GO" id="GO:0005524">
    <property type="term" value="F:ATP binding"/>
    <property type="evidence" value="ECO:0007669"/>
    <property type="project" value="UniProtKB-UniRule"/>
</dbReference>
<dbReference type="CDD" id="cd05601">
    <property type="entry name" value="STKc_CRIK"/>
    <property type="match status" value="1"/>
</dbReference>
<feature type="non-terminal residue" evidence="26">
    <location>
        <position position="2073"/>
    </location>
</feature>
<dbReference type="SMART" id="SM00233">
    <property type="entry name" value="PH"/>
    <property type="match status" value="1"/>
</dbReference>
<feature type="domain" description="PH" evidence="21">
    <location>
        <begin position="1486"/>
        <end position="1606"/>
    </location>
</feature>
<evidence type="ECO:0000256" key="20">
    <source>
        <dbReference type="SAM" id="MobiDB-lite"/>
    </source>
</evidence>
<evidence type="ECO:0000256" key="3">
    <source>
        <dbReference type="ARBA" id="ARBA00012513"/>
    </source>
</evidence>
<evidence type="ECO:0000256" key="7">
    <source>
        <dbReference type="ARBA" id="ARBA00022679"/>
    </source>
</evidence>
<dbReference type="Pfam" id="PF00069">
    <property type="entry name" value="Pkinase"/>
    <property type="match status" value="1"/>
</dbReference>
<evidence type="ECO:0000259" key="24">
    <source>
        <dbReference type="PROSITE" id="PS50219"/>
    </source>
</evidence>
<dbReference type="PANTHER" id="PTHR22988">
    <property type="entry name" value="MYOTONIC DYSTROPHY S/T KINASE-RELATED"/>
    <property type="match status" value="1"/>
</dbReference>
<feature type="region of interest" description="Disordered" evidence="20">
    <location>
        <begin position="1949"/>
        <end position="2073"/>
    </location>
</feature>
<dbReference type="InterPro" id="IPR046349">
    <property type="entry name" value="C1-like_sf"/>
</dbReference>
<dbReference type="InterPro" id="IPR037708">
    <property type="entry name" value="CRIK_dom"/>
</dbReference>
<dbReference type="InterPro" id="IPR017405">
    <property type="entry name" value="Citron_Rho-interacting_kinase"/>
</dbReference>
<evidence type="ECO:0000256" key="4">
    <source>
        <dbReference type="ARBA" id="ARBA00022490"/>
    </source>
</evidence>
<feature type="domain" description="Protein kinase" evidence="22">
    <location>
        <begin position="97"/>
        <end position="360"/>
    </location>
</feature>
<dbReference type="InterPro" id="IPR002219">
    <property type="entry name" value="PKC_DAG/PE"/>
</dbReference>
<dbReference type="PROSITE" id="PS51285">
    <property type="entry name" value="AGC_KINASE_CTER"/>
    <property type="match status" value="1"/>
</dbReference>
<evidence type="ECO:0000256" key="1">
    <source>
        <dbReference type="ARBA" id="ARBA00004496"/>
    </source>
</evidence>
<dbReference type="GO" id="GO:0008270">
    <property type="term" value="F:zinc ion binding"/>
    <property type="evidence" value="ECO:0007669"/>
    <property type="project" value="UniProtKB-KW"/>
</dbReference>
<dbReference type="PROSITE" id="PS00479">
    <property type="entry name" value="ZF_DAG_PE_1"/>
    <property type="match status" value="1"/>
</dbReference>
<keyword evidence="8" id="KW-0479">Metal-binding</keyword>
<dbReference type="PROSITE" id="PS50003">
    <property type="entry name" value="PH_DOMAIN"/>
    <property type="match status" value="1"/>
</dbReference>
<feature type="coiled-coil region" evidence="19">
    <location>
        <begin position="450"/>
        <end position="587"/>
    </location>
</feature>
<evidence type="ECO:0000259" key="21">
    <source>
        <dbReference type="PROSITE" id="PS50003"/>
    </source>
</evidence>
<dbReference type="InterPro" id="IPR011009">
    <property type="entry name" value="Kinase-like_dom_sf"/>
</dbReference>
<comment type="catalytic activity">
    <reaction evidence="16">
        <text>L-seryl-[protein] + ATP = O-phospho-L-seryl-[protein] + ADP + H(+)</text>
        <dbReference type="Rhea" id="RHEA:17989"/>
        <dbReference type="Rhea" id="RHEA-COMP:9863"/>
        <dbReference type="Rhea" id="RHEA-COMP:11604"/>
        <dbReference type="ChEBI" id="CHEBI:15378"/>
        <dbReference type="ChEBI" id="CHEBI:29999"/>
        <dbReference type="ChEBI" id="CHEBI:30616"/>
        <dbReference type="ChEBI" id="CHEBI:83421"/>
        <dbReference type="ChEBI" id="CHEBI:456216"/>
        <dbReference type="EC" id="2.7.11.1"/>
    </reaction>
</comment>
<dbReference type="EC" id="2.7.11.1" evidence="3"/>
<dbReference type="Gene3D" id="1.10.287.1490">
    <property type="match status" value="1"/>
</dbReference>
<dbReference type="OrthoDB" id="5919042at2759"/>
<dbReference type="InterPro" id="IPR050839">
    <property type="entry name" value="Rho-assoc_Ser/Thr_Kinase"/>
</dbReference>
<dbReference type="SMART" id="SM00036">
    <property type="entry name" value="CNH"/>
    <property type="match status" value="1"/>
</dbReference>
<feature type="coiled-coil region" evidence="19">
    <location>
        <begin position="632"/>
        <end position="1240"/>
    </location>
</feature>
<dbReference type="GO" id="GO:0004674">
    <property type="term" value="F:protein serine/threonine kinase activity"/>
    <property type="evidence" value="ECO:0007669"/>
    <property type="project" value="UniProtKB-KW"/>
</dbReference>
<feature type="region of interest" description="Disordered" evidence="20">
    <location>
        <begin position="378"/>
        <end position="400"/>
    </location>
</feature>
<comment type="catalytic activity">
    <reaction evidence="15">
        <text>L-threonyl-[protein] + ATP = O-phospho-L-threonyl-[protein] + ADP + H(+)</text>
        <dbReference type="Rhea" id="RHEA:46608"/>
        <dbReference type="Rhea" id="RHEA-COMP:11060"/>
        <dbReference type="Rhea" id="RHEA-COMP:11605"/>
        <dbReference type="ChEBI" id="CHEBI:15378"/>
        <dbReference type="ChEBI" id="CHEBI:30013"/>
        <dbReference type="ChEBI" id="CHEBI:30616"/>
        <dbReference type="ChEBI" id="CHEBI:61977"/>
        <dbReference type="ChEBI" id="CHEBI:456216"/>
        <dbReference type="EC" id="2.7.11.1"/>
    </reaction>
</comment>
<evidence type="ECO:0000256" key="14">
    <source>
        <dbReference type="ARBA" id="ARBA00023054"/>
    </source>
</evidence>
<comment type="subcellular location">
    <subcellularLocation>
        <location evidence="1">Cytoplasm</location>
    </subcellularLocation>
</comment>
<feature type="non-terminal residue" evidence="26">
    <location>
        <position position="1"/>
    </location>
</feature>
<feature type="compositionally biased region" description="Basic and acidic residues" evidence="20">
    <location>
        <begin position="1382"/>
        <end position="1395"/>
    </location>
</feature>
<dbReference type="Gene3D" id="3.30.200.20">
    <property type="entry name" value="Phosphorylase Kinase, domain 1"/>
    <property type="match status" value="1"/>
</dbReference>
<dbReference type="FunFam" id="3.30.60.20:FF:000018">
    <property type="entry name" value="Citron rho-interacting serine/threonine kinase"/>
    <property type="match status" value="1"/>
</dbReference>
<evidence type="ECO:0000256" key="12">
    <source>
        <dbReference type="ARBA" id="ARBA00022833"/>
    </source>
</evidence>
<evidence type="ECO:0000256" key="6">
    <source>
        <dbReference type="ARBA" id="ARBA00022553"/>
    </source>
</evidence>
<gene>
    <name evidence="26" type="primary">Cit</name>
    <name evidence="26" type="ORF">ONYCOR_R06406</name>
</gene>
<comment type="similarity">
    <text evidence="2">Belongs to the protein kinase superfamily. AGC Ser/Thr protein kinase family.</text>
</comment>
<dbReference type="SMART" id="SM00220">
    <property type="entry name" value="S_TKc"/>
    <property type="match status" value="1"/>
</dbReference>